<reference evidence="1 2" key="1">
    <citation type="journal article" date="2016" name="PLoS ONE">
        <title>Plasmid Characterization and Chromosome Analysis of Two netF+ Clostridium perfringens Isolates Associated with Foal and Canine Necrotizing Enteritis.</title>
        <authorList>
            <person name="Mehdizadeh Gohari I."/>
            <person name="Kropinski A.M."/>
            <person name="Weese S.J."/>
            <person name="Parreira V.R."/>
            <person name="Whitehead A.E."/>
            <person name="Boerlin P."/>
            <person name="Prescott J.F."/>
        </authorList>
    </citation>
    <scope>NUCLEOTIDE SEQUENCE [LARGE SCALE GENOMIC DNA]</scope>
    <source>
        <strain evidence="1 2">JP838</strain>
        <plasmid evidence="2">Plasmid pJFP838A</plasmid>
    </source>
</reference>
<dbReference type="OrthoDB" id="10011727at2"/>
<evidence type="ECO:0000313" key="2">
    <source>
        <dbReference type="Proteomes" id="UP000070260"/>
    </source>
</evidence>
<protein>
    <submittedName>
        <fullName evidence="1">Uncharacterized protein</fullName>
    </submittedName>
</protein>
<dbReference type="RefSeq" id="WP_061429636.1">
    <property type="nucleotide sequence ID" value="NZ_CP013615.1"/>
</dbReference>
<dbReference type="AlphaFoldDB" id="A0A140GR69"/>
<dbReference type="Proteomes" id="UP000070260">
    <property type="component" value="Plasmid pJFP838A"/>
</dbReference>
<proteinExistence type="predicted"/>
<dbReference type="EMBL" id="CP013615">
    <property type="protein sequence ID" value="AMN31028.1"/>
    <property type="molecule type" value="Genomic_DNA"/>
</dbReference>
<gene>
    <name evidence="1" type="ORF">JFP838_pA0112</name>
</gene>
<geneLocation type="plasmid" evidence="1 2">
    <name>pJFP838A</name>
</geneLocation>
<accession>A0A140GR69</accession>
<organism evidence="1 2">
    <name type="scientific">Clostridium perfringens</name>
    <dbReference type="NCBI Taxonomy" id="1502"/>
    <lineage>
        <taxon>Bacteria</taxon>
        <taxon>Bacillati</taxon>
        <taxon>Bacillota</taxon>
        <taxon>Clostridia</taxon>
        <taxon>Eubacteriales</taxon>
        <taxon>Clostridiaceae</taxon>
        <taxon>Clostridium</taxon>
    </lineage>
</organism>
<name>A0A140GR69_CLOPF</name>
<evidence type="ECO:0000313" key="1">
    <source>
        <dbReference type="EMBL" id="AMN31028.1"/>
    </source>
</evidence>
<keyword evidence="1" id="KW-0614">Plasmid</keyword>
<sequence length="264" mass="30042">MKTLKVLKESNDLLELAIANGLLYLLKGNDIPFTLINKESAYLIEIDESVDYDELIFPLLDIEVIPKANNSSLNGKELPKAIAPINEVFSREGNLTAIFNYFETLDSSYLDVDVELTSVKKIDKNGEVSYKTANALSYTSRSYGMGLKGINAHRPKATPIESFKRYLSLIGYLYSSSYVRMDKELEVNAIYIPKKTDDLIAPYFFMGKPDKETGEIEPTIKIIRDSKILMVAELYLLSLEKLNTYFISENYSFIKNNYSKTIRK</sequence>
<dbReference type="PATRIC" id="fig|1502.177.peg.3320"/>